<comment type="caution">
    <text evidence="1">The sequence shown here is derived from an EMBL/GenBank/DDBJ whole genome shotgun (WGS) entry which is preliminary data.</text>
</comment>
<dbReference type="RefSeq" id="WP_151617741.1">
    <property type="nucleotide sequence ID" value="NZ_WBXO01000001.1"/>
</dbReference>
<accession>A0A6I0EU35</accession>
<dbReference type="CDD" id="cd00561">
    <property type="entry name" value="CobA_ACA"/>
    <property type="match status" value="1"/>
</dbReference>
<dbReference type="EMBL" id="WBXO01000001">
    <property type="protein sequence ID" value="KAB2954295.1"/>
    <property type="molecule type" value="Genomic_DNA"/>
</dbReference>
<dbReference type="InterPro" id="IPR027417">
    <property type="entry name" value="P-loop_NTPase"/>
</dbReference>
<dbReference type="Gene3D" id="3.40.50.300">
    <property type="entry name" value="P-loop containing nucleotide triphosphate hydrolases"/>
    <property type="match status" value="1"/>
</dbReference>
<dbReference type="GO" id="GO:0009236">
    <property type="term" value="P:cobalamin biosynthetic process"/>
    <property type="evidence" value="ECO:0007669"/>
    <property type="project" value="InterPro"/>
</dbReference>
<sequence length="198" mass="22186">MSERKTIEGLVQVYTGTGKGKTTAALGLAYRAIGHGFRVCFIQFLKGSSYTGELLTSQRLKPDIDFYQFGRGCPFSSMIRSGMRKCNGCGECFFKDNKKKEENKEFAHMALSFADDVISQAKYDLVVLDEISNALRYDFISVEQVIALIEKKPAPVELVLTGRGIPEEILDHADLVSEIHARKHPLQKGIKSRRGIEY</sequence>
<name>A0A6I0EU35_9FIRM</name>
<keyword evidence="1" id="KW-0808">Transferase</keyword>
<dbReference type="GO" id="GO:0008817">
    <property type="term" value="F:corrinoid adenosyltransferase activity"/>
    <property type="evidence" value="ECO:0007669"/>
    <property type="project" value="InterPro"/>
</dbReference>
<dbReference type="PANTHER" id="PTHR46638">
    <property type="entry name" value="CORRINOID ADENOSYLTRANSFERASE"/>
    <property type="match status" value="1"/>
</dbReference>
<keyword evidence="2" id="KW-1185">Reference proteome</keyword>
<evidence type="ECO:0000313" key="1">
    <source>
        <dbReference type="EMBL" id="KAB2954295.1"/>
    </source>
</evidence>
<dbReference type="PIRSF" id="PIRSF015617">
    <property type="entry name" value="Adensltrnsf_CobA"/>
    <property type="match status" value="1"/>
</dbReference>
<dbReference type="SUPFAM" id="SSF52540">
    <property type="entry name" value="P-loop containing nucleoside triphosphate hydrolases"/>
    <property type="match status" value="1"/>
</dbReference>
<reference evidence="1 2" key="1">
    <citation type="submission" date="2019-10" db="EMBL/GenBank/DDBJ databases">
        <title>Whole-genome sequence of the extremophile Heliorestis acidaminivorans DSM 24790.</title>
        <authorList>
            <person name="Kyndt J.A."/>
            <person name="Meyer T.E."/>
        </authorList>
    </citation>
    <scope>NUCLEOTIDE SEQUENCE [LARGE SCALE GENOMIC DNA]</scope>
    <source>
        <strain evidence="1 2">DSM 24790</strain>
    </source>
</reference>
<dbReference type="Proteomes" id="UP000468766">
    <property type="component" value="Unassembled WGS sequence"/>
</dbReference>
<protein>
    <submittedName>
        <fullName evidence="1">Cob(I)yrinic acid a,c-diamide adenosyltransferase</fullName>
    </submittedName>
</protein>
<organism evidence="1 2">
    <name type="scientific">Heliorestis acidaminivorans</name>
    <dbReference type="NCBI Taxonomy" id="553427"/>
    <lineage>
        <taxon>Bacteria</taxon>
        <taxon>Bacillati</taxon>
        <taxon>Bacillota</taxon>
        <taxon>Clostridia</taxon>
        <taxon>Eubacteriales</taxon>
        <taxon>Heliobacteriaceae</taxon>
        <taxon>Heliorestis</taxon>
    </lineage>
</organism>
<dbReference type="OrthoDB" id="9810309at2"/>
<evidence type="ECO:0000313" key="2">
    <source>
        <dbReference type="Proteomes" id="UP000468766"/>
    </source>
</evidence>
<dbReference type="InterPro" id="IPR003724">
    <property type="entry name" value="CblAdoTrfase_CobA"/>
</dbReference>
<dbReference type="PANTHER" id="PTHR46638:SF1">
    <property type="entry name" value="CORRINOID ADENOSYLTRANSFERASE"/>
    <property type="match status" value="1"/>
</dbReference>
<gene>
    <name evidence="1" type="ORF">F9B85_00960</name>
</gene>
<dbReference type="AlphaFoldDB" id="A0A6I0EU35"/>
<dbReference type="Pfam" id="PF02572">
    <property type="entry name" value="CobA_CobO_BtuR"/>
    <property type="match status" value="1"/>
</dbReference>
<proteinExistence type="predicted"/>
<dbReference type="GO" id="GO:0005524">
    <property type="term" value="F:ATP binding"/>
    <property type="evidence" value="ECO:0007669"/>
    <property type="project" value="InterPro"/>
</dbReference>